<organism evidence="2 3">
    <name type="scientific">Roseburia porci</name>
    <dbReference type="NCBI Taxonomy" id="2605790"/>
    <lineage>
        <taxon>Bacteria</taxon>
        <taxon>Bacillati</taxon>
        <taxon>Bacillota</taxon>
        <taxon>Clostridia</taxon>
        <taxon>Lachnospirales</taxon>
        <taxon>Lachnospiraceae</taxon>
        <taxon>Roseburia</taxon>
    </lineage>
</organism>
<dbReference type="InterPro" id="IPR003607">
    <property type="entry name" value="HD/PDEase_dom"/>
</dbReference>
<keyword evidence="3" id="KW-1185">Reference proteome</keyword>
<reference evidence="2 3" key="1">
    <citation type="submission" date="2019-08" db="EMBL/GenBank/DDBJ databases">
        <title>In-depth cultivation of the pig gut microbiome towards novel bacterial diversity and tailored functional studies.</title>
        <authorList>
            <person name="Wylensek D."/>
            <person name="Hitch T.C.A."/>
            <person name="Clavel T."/>
        </authorList>
    </citation>
    <scope>NUCLEOTIDE SEQUENCE [LARGE SCALE GENOMIC DNA]</scope>
    <source>
        <strain evidence="2 3">MUC/MUC-530-WT-4D</strain>
    </source>
</reference>
<gene>
    <name evidence="2" type="ORF">FYJ75_12860</name>
</gene>
<dbReference type="AlphaFoldDB" id="A0A6L5YVW3"/>
<name>A0A6L5YVW3_9FIRM</name>
<comment type="caution">
    <text evidence="2">The sequence shown here is derived from an EMBL/GenBank/DDBJ whole genome shotgun (WGS) entry which is preliminary data.</text>
</comment>
<proteinExistence type="predicted"/>
<dbReference type="Gene3D" id="1.10.3210.10">
    <property type="entry name" value="Hypothetical protein af1432"/>
    <property type="match status" value="1"/>
</dbReference>
<dbReference type="Proteomes" id="UP000474024">
    <property type="component" value="Unassembled WGS sequence"/>
</dbReference>
<evidence type="ECO:0000313" key="3">
    <source>
        <dbReference type="Proteomes" id="UP000474024"/>
    </source>
</evidence>
<dbReference type="PANTHER" id="PTHR43155">
    <property type="entry name" value="CYCLIC DI-GMP PHOSPHODIESTERASE PA4108-RELATED"/>
    <property type="match status" value="1"/>
</dbReference>
<dbReference type="SUPFAM" id="SSF109604">
    <property type="entry name" value="HD-domain/PDEase-like"/>
    <property type="match status" value="1"/>
</dbReference>
<dbReference type="EMBL" id="VUNI01000028">
    <property type="protein sequence ID" value="MST75871.1"/>
    <property type="molecule type" value="Genomic_DNA"/>
</dbReference>
<dbReference type="PANTHER" id="PTHR43155:SF2">
    <property type="entry name" value="CYCLIC DI-GMP PHOSPHODIESTERASE PA4108"/>
    <property type="match status" value="1"/>
</dbReference>
<evidence type="ECO:0000313" key="2">
    <source>
        <dbReference type="EMBL" id="MST75871.1"/>
    </source>
</evidence>
<evidence type="ECO:0000259" key="1">
    <source>
        <dbReference type="PROSITE" id="PS51832"/>
    </source>
</evidence>
<protein>
    <submittedName>
        <fullName evidence="2">HD domain-containing protein</fullName>
    </submittedName>
</protein>
<dbReference type="CDD" id="cd00077">
    <property type="entry name" value="HDc"/>
    <property type="match status" value="1"/>
</dbReference>
<accession>A0A6L5YVW3</accession>
<dbReference type="PROSITE" id="PS51832">
    <property type="entry name" value="HD_GYP"/>
    <property type="match status" value="1"/>
</dbReference>
<dbReference type="RefSeq" id="WP_154430839.1">
    <property type="nucleotide sequence ID" value="NZ_VUNI01000028.1"/>
</dbReference>
<dbReference type="Pfam" id="PF13487">
    <property type="entry name" value="HD_5"/>
    <property type="match status" value="1"/>
</dbReference>
<feature type="domain" description="HD-GYP" evidence="1">
    <location>
        <begin position="103"/>
        <end position="297"/>
    </location>
</feature>
<sequence length="346" mass="39486">MRIRSVKELKGGEILSEPVVTEEKEVLIPGGTTIREDYIPLIQSLGIETLMIEDPYVDYENPHLILHPDQYRGYVEKVRKLLEGHIYRQTTSLRLIQPLANDIVKDMAQMTDHTVIDVCERTADLYEHTIMVTLLSLLLAKRMKISEELLLPIAIGGLLHDLGIRYITAPYEDCNWDELTPNEIFEFKKHPILGYTAIEEEKWIPDVSRNIILYHHERMNGSGFPLKQKSFEASCRIVQLCDAFDSFISGVECRRSSIQEALEKIKSQAGIMFDGEMVNEFISMVAKYPVGTTVKTSEEENGVVISQTDDPDHPIIMFLDADMCCKDGEKQLNLEKEKNVSIQQVV</sequence>
<dbReference type="InterPro" id="IPR037522">
    <property type="entry name" value="HD_GYP_dom"/>
</dbReference>